<sequence length="145" mass="16415">MTDLKKIRNIGLAAHIDAGKTTTTERILYYSGKIRRMGEVDEGSATMDWMEQERERGITITSASTTSYWKNYRINIIDTPGHVDFTVEVERSMKVLDGLIAIFCAVGGVQPQSETVWHQADKYKIPRIAFVNKMDRIGADFGRVI</sequence>
<feature type="non-terminal residue" evidence="5">
    <location>
        <position position="145"/>
    </location>
</feature>
<keyword evidence="3" id="KW-0342">GTP-binding</keyword>
<dbReference type="PROSITE" id="PS00301">
    <property type="entry name" value="G_TR_1"/>
    <property type="match status" value="1"/>
</dbReference>
<dbReference type="InterPro" id="IPR027417">
    <property type="entry name" value="P-loop_NTPase"/>
</dbReference>
<proteinExistence type="predicted"/>
<evidence type="ECO:0000256" key="3">
    <source>
        <dbReference type="ARBA" id="ARBA00023134"/>
    </source>
</evidence>
<comment type="caution">
    <text evidence="5">The sequence shown here is derived from an EMBL/GenBank/DDBJ whole genome shotgun (WGS) entry which is preliminary data.</text>
</comment>
<accession>X1K2V1</accession>
<name>X1K2V1_9ZZZZ</name>
<protein>
    <recommendedName>
        <fullName evidence="4">Tr-type G domain-containing protein</fullName>
    </recommendedName>
</protein>
<dbReference type="GO" id="GO:0005525">
    <property type="term" value="F:GTP binding"/>
    <property type="evidence" value="ECO:0007669"/>
    <property type="project" value="UniProtKB-KW"/>
</dbReference>
<dbReference type="PROSITE" id="PS51722">
    <property type="entry name" value="G_TR_2"/>
    <property type="match status" value="1"/>
</dbReference>
<dbReference type="InterPro" id="IPR000795">
    <property type="entry name" value="T_Tr_GTP-bd_dom"/>
</dbReference>
<dbReference type="GO" id="GO:0032790">
    <property type="term" value="P:ribosome disassembly"/>
    <property type="evidence" value="ECO:0007669"/>
    <property type="project" value="TreeGrafter"/>
</dbReference>
<evidence type="ECO:0000256" key="1">
    <source>
        <dbReference type="ARBA" id="ARBA00022741"/>
    </source>
</evidence>
<keyword evidence="2" id="KW-0648">Protein biosynthesis</keyword>
<dbReference type="AlphaFoldDB" id="X1K2V1"/>
<dbReference type="SUPFAM" id="SSF52540">
    <property type="entry name" value="P-loop containing nucleoside triphosphate hydrolases"/>
    <property type="match status" value="1"/>
</dbReference>
<keyword evidence="1" id="KW-0547">Nucleotide-binding</keyword>
<feature type="domain" description="Tr-type G" evidence="4">
    <location>
        <begin position="5"/>
        <end position="145"/>
    </location>
</feature>
<dbReference type="PANTHER" id="PTHR43261">
    <property type="entry name" value="TRANSLATION ELONGATION FACTOR G-RELATED"/>
    <property type="match status" value="1"/>
</dbReference>
<dbReference type="GO" id="GO:0006412">
    <property type="term" value="P:translation"/>
    <property type="evidence" value="ECO:0007669"/>
    <property type="project" value="UniProtKB-KW"/>
</dbReference>
<evidence type="ECO:0000259" key="4">
    <source>
        <dbReference type="PROSITE" id="PS51722"/>
    </source>
</evidence>
<dbReference type="InterPro" id="IPR031157">
    <property type="entry name" value="G_TR_CS"/>
</dbReference>
<dbReference type="NCBIfam" id="TIGR00231">
    <property type="entry name" value="small_GTP"/>
    <property type="match status" value="1"/>
</dbReference>
<dbReference type="PANTHER" id="PTHR43261:SF1">
    <property type="entry name" value="RIBOSOME-RELEASING FACTOR 2, MITOCHONDRIAL"/>
    <property type="match status" value="1"/>
</dbReference>
<dbReference type="InterPro" id="IPR005225">
    <property type="entry name" value="Small_GTP-bd"/>
</dbReference>
<gene>
    <name evidence="5" type="ORF">S06H3_07965</name>
</gene>
<reference evidence="5" key="1">
    <citation type="journal article" date="2014" name="Front. Microbiol.">
        <title>High frequency of phylogenetically diverse reductive dehalogenase-homologous genes in deep subseafloor sedimentary metagenomes.</title>
        <authorList>
            <person name="Kawai M."/>
            <person name="Futagami T."/>
            <person name="Toyoda A."/>
            <person name="Takaki Y."/>
            <person name="Nishi S."/>
            <person name="Hori S."/>
            <person name="Arai W."/>
            <person name="Tsubouchi T."/>
            <person name="Morono Y."/>
            <person name="Uchiyama I."/>
            <person name="Ito T."/>
            <person name="Fujiyama A."/>
            <person name="Inagaki F."/>
            <person name="Takami H."/>
        </authorList>
    </citation>
    <scope>NUCLEOTIDE SEQUENCE</scope>
    <source>
        <strain evidence="5">Expedition CK06-06</strain>
    </source>
</reference>
<dbReference type="EMBL" id="BARV01003294">
    <property type="protein sequence ID" value="GAI01337.1"/>
    <property type="molecule type" value="Genomic_DNA"/>
</dbReference>
<evidence type="ECO:0000256" key="2">
    <source>
        <dbReference type="ARBA" id="ARBA00022917"/>
    </source>
</evidence>
<dbReference type="Gene3D" id="3.40.50.300">
    <property type="entry name" value="P-loop containing nucleotide triphosphate hydrolases"/>
    <property type="match status" value="1"/>
</dbReference>
<dbReference type="PRINTS" id="PR00315">
    <property type="entry name" value="ELONGATNFCT"/>
</dbReference>
<organism evidence="5">
    <name type="scientific">marine sediment metagenome</name>
    <dbReference type="NCBI Taxonomy" id="412755"/>
    <lineage>
        <taxon>unclassified sequences</taxon>
        <taxon>metagenomes</taxon>
        <taxon>ecological metagenomes</taxon>
    </lineage>
</organism>
<evidence type="ECO:0000313" key="5">
    <source>
        <dbReference type="EMBL" id="GAI01337.1"/>
    </source>
</evidence>
<dbReference type="Pfam" id="PF00009">
    <property type="entry name" value="GTP_EFTU"/>
    <property type="match status" value="1"/>
</dbReference>
<dbReference type="GO" id="GO:0003924">
    <property type="term" value="F:GTPase activity"/>
    <property type="evidence" value="ECO:0007669"/>
    <property type="project" value="InterPro"/>
</dbReference>